<evidence type="ECO:0000313" key="1">
    <source>
        <dbReference type="EMBL" id="JAC59616.1"/>
    </source>
</evidence>
<dbReference type="InterPro" id="IPR010292">
    <property type="entry name" value="Uncharacterised_CreA"/>
</dbReference>
<dbReference type="PANTHER" id="PTHR37952:SF2">
    <property type="entry name" value="PROTEIN CREA"/>
    <property type="match status" value="1"/>
</dbReference>
<proteinExistence type="predicted"/>
<sequence length="245" mass="26957">MNTSFRHLFQRKALSRIERCERSVTKPYRGLPPTKKAVFSSTKLCVRKGELTSDTSWASTFTSTSVSASALSLFTAGFLCLGCAAPAVAIEKIGEFTASGLVFKDSVELLAMDDPEVLGVTVYISDFRRSLADKLAKDFFSEPSQASIYCSQTAPDIVIPNPDAVKGSEGKEVFSQQKNLNFFQNKTLRVRRVFDEARETMIYIAYSTRLTRDSSDSHSLSSTQYKTSICAVPLHPTSAANTAKE</sequence>
<dbReference type="PANTHER" id="PTHR37952">
    <property type="match status" value="1"/>
</dbReference>
<organism evidence="2">
    <name type="scientific">Tetraselmis sp. GSL018</name>
    <dbReference type="NCBI Taxonomy" id="582737"/>
    <lineage>
        <taxon>Eukaryota</taxon>
        <taxon>Viridiplantae</taxon>
        <taxon>Chlorophyta</taxon>
        <taxon>core chlorophytes</taxon>
        <taxon>Chlorodendrophyceae</taxon>
        <taxon>Chlorodendrales</taxon>
        <taxon>Chlorodendraceae</taxon>
        <taxon>Tetraselmis</taxon>
    </lineage>
</organism>
<evidence type="ECO:0000313" key="2">
    <source>
        <dbReference type="EMBL" id="JAC76631.1"/>
    </source>
</evidence>
<dbReference type="AlphaFoldDB" id="A0A061S1J2"/>
<dbReference type="Pfam" id="PF05981">
    <property type="entry name" value="CreA"/>
    <property type="match status" value="1"/>
</dbReference>
<accession>A0A061S1J2</accession>
<protein>
    <submittedName>
        <fullName evidence="2">Uncharacterized protein</fullName>
    </submittedName>
</protein>
<gene>
    <name evidence="2" type="ORF">TSPGSL018_19679</name>
    <name evidence="1" type="ORF">TSPGSL018_31001</name>
</gene>
<name>A0A061S1J2_9CHLO</name>
<dbReference type="EMBL" id="GBEZ01027728">
    <property type="protein sequence ID" value="JAC59616.1"/>
    <property type="molecule type" value="Transcribed_RNA"/>
</dbReference>
<dbReference type="EMBL" id="GBEZ01008934">
    <property type="protein sequence ID" value="JAC76631.1"/>
    <property type="molecule type" value="Transcribed_RNA"/>
</dbReference>
<reference evidence="2" key="1">
    <citation type="submission" date="2014-05" db="EMBL/GenBank/DDBJ databases">
        <title>The transcriptome of the halophilic microalga Tetraselmis sp. GSL018 isolated from the Great Salt Lake, Utah.</title>
        <authorList>
            <person name="Jinkerson R.E."/>
            <person name="D'Adamo S."/>
            <person name="Posewitz M.C."/>
        </authorList>
    </citation>
    <scope>NUCLEOTIDE SEQUENCE</scope>
    <source>
        <strain evidence="2">GSL018</strain>
    </source>
</reference>